<keyword evidence="1" id="KW-0472">Membrane</keyword>
<dbReference type="EMBL" id="LAZR01061050">
    <property type="protein sequence ID" value="KKK64379.1"/>
    <property type="molecule type" value="Genomic_DNA"/>
</dbReference>
<dbReference type="AlphaFoldDB" id="A0A0F8ZD28"/>
<feature type="transmembrane region" description="Helical" evidence="1">
    <location>
        <begin position="42"/>
        <end position="64"/>
    </location>
</feature>
<protein>
    <recommendedName>
        <fullName evidence="3">NnrS family protein</fullName>
    </recommendedName>
</protein>
<evidence type="ECO:0008006" key="3">
    <source>
        <dbReference type="Google" id="ProtNLM"/>
    </source>
</evidence>
<gene>
    <name evidence="2" type="ORF">LCGC14_2984810</name>
</gene>
<feature type="transmembrane region" description="Helical" evidence="1">
    <location>
        <begin position="70"/>
        <end position="92"/>
    </location>
</feature>
<dbReference type="InterPro" id="IPR010266">
    <property type="entry name" value="NnrS"/>
</dbReference>
<keyword evidence="1" id="KW-1133">Transmembrane helix</keyword>
<feature type="transmembrane region" description="Helical" evidence="1">
    <location>
        <begin position="12"/>
        <end position="30"/>
    </location>
</feature>
<accession>A0A0F8ZD28</accession>
<feature type="non-terminal residue" evidence="2">
    <location>
        <position position="1"/>
    </location>
</feature>
<sequence length="102" mass="11319">SAIQFKDALHLITIGTIGMMILAMMTRVSHGHTGRTLAIPHYMAVAFAFLLVAAITRSLLPFIIGPHLAWQISALLWLVAFSLFLIHCTPILTRRRVDGRRG</sequence>
<evidence type="ECO:0000313" key="2">
    <source>
        <dbReference type="EMBL" id="KKK64379.1"/>
    </source>
</evidence>
<proteinExistence type="predicted"/>
<dbReference type="Pfam" id="PF05940">
    <property type="entry name" value="NnrS"/>
    <property type="match status" value="1"/>
</dbReference>
<comment type="caution">
    <text evidence="2">The sequence shown here is derived from an EMBL/GenBank/DDBJ whole genome shotgun (WGS) entry which is preliminary data.</text>
</comment>
<organism evidence="2">
    <name type="scientific">marine sediment metagenome</name>
    <dbReference type="NCBI Taxonomy" id="412755"/>
    <lineage>
        <taxon>unclassified sequences</taxon>
        <taxon>metagenomes</taxon>
        <taxon>ecological metagenomes</taxon>
    </lineage>
</organism>
<name>A0A0F8ZD28_9ZZZZ</name>
<reference evidence="2" key="1">
    <citation type="journal article" date="2015" name="Nature">
        <title>Complex archaea that bridge the gap between prokaryotes and eukaryotes.</title>
        <authorList>
            <person name="Spang A."/>
            <person name="Saw J.H."/>
            <person name="Jorgensen S.L."/>
            <person name="Zaremba-Niedzwiedzka K."/>
            <person name="Martijn J."/>
            <person name="Lind A.E."/>
            <person name="van Eijk R."/>
            <person name="Schleper C."/>
            <person name="Guy L."/>
            <person name="Ettema T.J."/>
        </authorList>
    </citation>
    <scope>NUCLEOTIDE SEQUENCE</scope>
</reference>
<keyword evidence="1" id="KW-0812">Transmembrane</keyword>
<evidence type="ECO:0000256" key="1">
    <source>
        <dbReference type="SAM" id="Phobius"/>
    </source>
</evidence>